<keyword evidence="3" id="KW-1185">Reference proteome</keyword>
<dbReference type="SUPFAM" id="SSF51306">
    <property type="entry name" value="LexA/Signal peptidase"/>
    <property type="match status" value="1"/>
</dbReference>
<organism evidence="2 3">
    <name type="scientific">Marinomonas primoryensis</name>
    <dbReference type="NCBI Taxonomy" id="178399"/>
    <lineage>
        <taxon>Bacteria</taxon>
        <taxon>Pseudomonadati</taxon>
        <taxon>Pseudomonadota</taxon>
        <taxon>Gammaproteobacteria</taxon>
        <taxon>Oceanospirillales</taxon>
        <taxon>Oceanospirillaceae</taxon>
        <taxon>Marinomonas</taxon>
    </lineage>
</organism>
<evidence type="ECO:0000313" key="3">
    <source>
        <dbReference type="Proteomes" id="UP001471651"/>
    </source>
</evidence>
<dbReference type="Proteomes" id="UP001471651">
    <property type="component" value="Unassembled WGS sequence"/>
</dbReference>
<name>A0ABV0KVC8_9GAMM</name>
<sequence length="141" mass="15231">MAIAPTQSDSKYFPVISQVQAGEWAEAIDYQSLGDDIEWENAPKTVSDNSFWLKVVGDSMTSPNGVSIAAGHLILVDPNGAAENGSLVVALLEGTNEVTFKKLVIDAGQKYLMPLNPNYRPIEINGNCRIVGVVKEARVKL</sequence>
<dbReference type="Gene3D" id="2.10.109.10">
    <property type="entry name" value="Umud Fragment, subunit A"/>
    <property type="match status" value="1"/>
</dbReference>
<dbReference type="PANTHER" id="PTHR33516">
    <property type="entry name" value="LEXA REPRESSOR"/>
    <property type="match status" value="1"/>
</dbReference>
<gene>
    <name evidence="2" type="ORF">ABKW32_00045</name>
</gene>
<dbReference type="InterPro" id="IPR039418">
    <property type="entry name" value="LexA-like"/>
</dbReference>
<evidence type="ECO:0000313" key="2">
    <source>
        <dbReference type="EMBL" id="MEP7727824.1"/>
    </source>
</evidence>
<dbReference type="InterPro" id="IPR015927">
    <property type="entry name" value="Peptidase_S24_S26A/B/C"/>
</dbReference>
<dbReference type="InterPro" id="IPR036286">
    <property type="entry name" value="LexA/Signal_pep-like_sf"/>
</dbReference>
<evidence type="ECO:0000259" key="1">
    <source>
        <dbReference type="Pfam" id="PF00717"/>
    </source>
</evidence>
<dbReference type="CDD" id="cd06529">
    <property type="entry name" value="S24_LexA-like"/>
    <property type="match status" value="1"/>
</dbReference>
<feature type="domain" description="Peptidase S24/S26A/S26B/S26C" evidence="1">
    <location>
        <begin position="14"/>
        <end position="134"/>
    </location>
</feature>
<reference evidence="2 3" key="1">
    <citation type="submission" date="2024-05" db="EMBL/GenBank/DDBJ databases">
        <authorList>
            <person name="Busch G.E."/>
            <person name="Sharma I."/>
        </authorList>
    </citation>
    <scope>NUCLEOTIDE SEQUENCE [LARGE SCALE GENOMIC DNA]</scope>
    <source>
        <strain evidence="2 3">23GB23</strain>
    </source>
</reference>
<dbReference type="EMBL" id="JBDYKN010000001">
    <property type="protein sequence ID" value="MEP7727824.1"/>
    <property type="molecule type" value="Genomic_DNA"/>
</dbReference>
<dbReference type="PANTHER" id="PTHR33516:SF2">
    <property type="entry name" value="LEXA REPRESSOR-RELATED"/>
    <property type="match status" value="1"/>
</dbReference>
<accession>A0ABV0KVC8</accession>
<proteinExistence type="predicted"/>
<dbReference type="InterPro" id="IPR050077">
    <property type="entry name" value="LexA_repressor"/>
</dbReference>
<dbReference type="RefSeq" id="WP_348575755.1">
    <property type="nucleotide sequence ID" value="NZ_JBDYKN010000001.1"/>
</dbReference>
<comment type="caution">
    <text evidence="2">The sequence shown here is derived from an EMBL/GenBank/DDBJ whole genome shotgun (WGS) entry which is preliminary data.</text>
</comment>
<protein>
    <submittedName>
        <fullName evidence="2">S24 family peptidase</fullName>
    </submittedName>
</protein>
<dbReference type="Pfam" id="PF00717">
    <property type="entry name" value="Peptidase_S24"/>
    <property type="match status" value="1"/>
</dbReference>